<evidence type="ECO:0000256" key="4">
    <source>
        <dbReference type="ARBA" id="ARBA00018477"/>
    </source>
</evidence>
<dbReference type="GO" id="GO:0019213">
    <property type="term" value="F:deacetylase activity"/>
    <property type="evidence" value="ECO:0007669"/>
    <property type="project" value="TreeGrafter"/>
</dbReference>
<comment type="similarity">
    <text evidence="3">Belongs to the YdjC deacetylase family.</text>
</comment>
<evidence type="ECO:0000256" key="2">
    <source>
        <dbReference type="ARBA" id="ARBA00003451"/>
    </source>
</evidence>
<dbReference type="Gene3D" id="3.20.20.370">
    <property type="entry name" value="Glycoside hydrolase/deacetylase"/>
    <property type="match status" value="1"/>
</dbReference>
<evidence type="ECO:0000256" key="1">
    <source>
        <dbReference type="ARBA" id="ARBA00001946"/>
    </source>
</evidence>
<evidence type="ECO:0000256" key="3">
    <source>
        <dbReference type="ARBA" id="ARBA00008843"/>
    </source>
</evidence>
<accession>A0A3P7CQT5</accession>
<evidence type="ECO:0000256" key="5">
    <source>
        <dbReference type="ARBA" id="ARBA00022723"/>
    </source>
</evidence>
<keyword evidence="7" id="KW-0460">Magnesium</keyword>
<organism evidence="9 10">
    <name type="scientific">Schistocephalus solidus</name>
    <name type="common">Tapeworm</name>
    <dbReference type="NCBI Taxonomy" id="70667"/>
    <lineage>
        <taxon>Eukaryota</taxon>
        <taxon>Metazoa</taxon>
        <taxon>Spiralia</taxon>
        <taxon>Lophotrochozoa</taxon>
        <taxon>Platyhelminthes</taxon>
        <taxon>Cestoda</taxon>
        <taxon>Eucestoda</taxon>
        <taxon>Diphyllobothriidea</taxon>
        <taxon>Diphyllobothriidae</taxon>
        <taxon>Schistocephalus</taxon>
    </lineage>
</organism>
<dbReference type="Proteomes" id="UP000275846">
    <property type="component" value="Unassembled WGS sequence"/>
</dbReference>
<dbReference type="Pfam" id="PF04794">
    <property type="entry name" value="YdjC"/>
    <property type="match status" value="1"/>
</dbReference>
<evidence type="ECO:0000313" key="10">
    <source>
        <dbReference type="Proteomes" id="UP000275846"/>
    </source>
</evidence>
<keyword evidence="10" id="KW-1185">Reference proteome</keyword>
<protein>
    <recommendedName>
        <fullName evidence="4">Carbohydrate deacetylase</fullName>
    </recommendedName>
</protein>
<dbReference type="OrthoDB" id="8908051at2759"/>
<keyword evidence="8" id="KW-0119">Carbohydrate metabolism</keyword>
<comment type="cofactor">
    <cofactor evidence="1">
        <name>Mg(2+)</name>
        <dbReference type="ChEBI" id="CHEBI:18420"/>
    </cofactor>
</comment>
<dbReference type="InterPro" id="IPR006879">
    <property type="entry name" value="YdjC-like"/>
</dbReference>
<dbReference type="SUPFAM" id="SSF88713">
    <property type="entry name" value="Glycoside hydrolase/deacetylase"/>
    <property type="match status" value="1"/>
</dbReference>
<dbReference type="PANTHER" id="PTHR31609">
    <property type="entry name" value="YDJC DEACETYLASE FAMILY MEMBER"/>
    <property type="match status" value="1"/>
</dbReference>
<keyword evidence="5" id="KW-0479">Metal-binding</keyword>
<sequence length="204" mass="22474">MEVEKQLLAFEDLFGMPPFRVDGHQHVHVLPGVREVLSRLLPRHGVRWIRIPEEALLVSGMPDHELAGLVDQSALKFYREVSDQASAARPIFQAAGLRCTDAFVGMLTMGRNLTANSLKRSLTAILKLHQLGGEASPTIELMTHPGYPLKEADPVNQGCAAQLGPDDFSRSLDRAHEMAMLQSREFGEVVRAFSGQLYGFGDLA</sequence>
<dbReference type="PANTHER" id="PTHR31609:SF1">
    <property type="entry name" value="CARBOHYDRATE DEACETYLASE"/>
    <property type="match status" value="1"/>
</dbReference>
<dbReference type="GO" id="GO:0046872">
    <property type="term" value="F:metal ion binding"/>
    <property type="evidence" value="ECO:0007669"/>
    <property type="project" value="UniProtKB-KW"/>
</dbReference>
<dbReference type="InterPro" id="IPR011330">
    <property type="entry name" value="Glyco_hydro/deAcase_b/a-brl"/>
</dbReference>
<name>A0A3P7CQT5_SCHSO</name>
<evidence type="ECO:0000256" key="6">
    <source>
        <dbReference type="ARBA" id="ARBA00022801"/>
    </source>
</evidence>
<dbReference type="AlphaFoldDB" id="A0A3P7CQT5"/>
<evidence type="ECO:0000256" key="7">
    <source>
        <dbReference type="ARBA" id="ARBA00022842"/>
    </source>
</evidence>
<reference evidence="9 10" key="1">
    <citation type="submission" date="2018-11" db="EMBL/GenBank/DDBJ databases">
        <authorList>
            <consortium name="Pathogen Informatics"/>
        </authorList>
    </citation>
    <scope>NUCLEOTIDE SEQUENCE [LARGE SCALE GENOMIC DNA]</scope>
    <source>
        <strain evidence="9 10">NST_G2</strain>
    </source>
</reference>
<evidence type="ECO:0000313" key="9">
    <source>
        <dbReference type="EMBL" id="VDM00360.1"/>
    </source>
</evidence>
<dbReference type="EMBL" id="UYSU01038535">
    <property type="protein sequence ID" value="VDM00360.1"/>
    <property type="molecule type" value="Genomic_DNA"/>
</dbReference>
<gene>
    <name evidence="9" type="ORF">SSLN_LOCUS13974</name>
</gene>
<dbReference type="GO" id="GO:0005975">
    <property type="term" value="P:carbohydrate metabolic process"/>
    <property type="evidence" value="ECO:0007669"/>
    <property type="project" value="InterPro"/>
</dbReference>
<proteinExistence type="inferred from homology"/>
<evidence type="ECO:0000256" key="8">
    <source>
        <dbReference type="ARBA" id="ARBA00023277"/>
    </source>
</evidence>
<keyword evidence="6" id="KW-0378">Hydrolase</keyword>
<dbReference type="GO" id="GO:0016787">
    <property type="term" value="F:hydrolase activity"/>
    <property type="evidence" value="ECO:0007669"/>
    <property type="project" value="UniProtKB-KW"/>
</dbReference>
<comment type="function">
    <text evidence="2">Probably catalyzes the deacetylation of acetylated carbohydrates an important step in the degradation of oligosaccharides.</text>
</comment>